<feature type="compositionally biased region" description="Low complexity" evidence="1">
    <location>
        <begin position="37"/>
        <end position="49"/>
    </location>
</feature>
<name>A0A8U0S6E4_MUSPF</name>
<protein>
    <submittedName>
        <fullName evidence="3">Protein SPIRAL1-like 1</fullName>
    </submittedName>
</protein>
<dbReference type="GeneID" id="106003615"/>
<evidence type="ECO:0000313" key="3">
    <source>
        <dbReference type="RefSeq" id="XP_044936241.1"/>
    </source>
</evidence>
<organism evidence="2 3">
    <name type="scientific">Mustela putorius furo</name>
    <name type="common">European domestic ferret</name>
    <name type="synonym">Mustela furo</name>
    <dbReference type="NCBI Taxonomy" id="9669"/>
    <lineage>
        <taxon>Eukaryota</taxon>
        <taxon>Metazoa</taxon>
        <taxon>Chordata</taxon>
        <taxon>Craniata</taxon>
        <taxon>Vertebrata</taxon>
        <taxon>Euteleostomi</taxon>
        <taxon>Mammalia</taxon>
        <taxon>Eutheria</taxon>
        <taxon>Laurasiatheria</taxon>
        <taxon>Carnivora</taxon>
        <taxon>Caniformia</taxon>
        <taxon>Musteloidea</taxon>
        <taxon>Mustelidae</taxon>
        <taxon>Mustelinae</taxon>
        <taxon>Mustela</taxon>
    </lineage>
</organism>
<dbReference type="Proteomes" id="UP000000715">
    <property type="component" value="Unplaced"/>
</dbReference>
<feature type="compositionally biased region" description="Low complexity" evidence="1">
    <location>
        <begin position="59"/>
        <end position="68"/>
    </location>
</feature>
<proteinExistence type="predicted"/>
<reference evidence="3" key="1">
    <citation type="submission" date="2025-08" db="UniProtKB">
        <authorList>
            <consortium name="RefSeq"/>
        </authorList>
    </citation>
    <scope>IDENTIFICATION</scope>
    <source>
        <tissue evidence="3">Brain</tissue>
    </source>
</reference>
<evidence type="ECO:0000256" key="1">
    <source>
        <dbReference type="SAM" id="MobiDB-lite"/>
    </source>
</evidence>
<accession>A0A8U0S6E4</accession>
<feature type="region of interest" description="Disordered" evidence="1">
    <location>
        <begin position="1"/>
        <end position="126"/>
    </location>
</feature>
<gene>
    <name evidence="3" type="primary">LOC106003615</name>
</gene>
<dbReference type="AlphaFoldDB" id="A0A8U0S6E4"/>
<keyword evidence="2" id="KW-1185">Reference proteome</keyword>
<evidence type="ECO:0000313" key="2">
    <source>
        <dbReference type="Proteomes" id="UP000000715"/>
    </source>
</evidence>
<sequence length="126" mass="13071">MCCFQSPEKSPGVASSGGEILSLSQSQRSGSREREAALPAPAARRGAAPRPTPPPPPAAFGAFRTATPSSRNRRVFARSPAAGRVREGMQGAGSVQLREPASGAGDRRLQAHRRAPRGRCEPAGGT</sequence>
<dbReference type="RefSeq" id="XP_044936241.1">
    <property type="nucleotide sequence ID" value="XM_045080306.1"/>
</dbReference>